<proteinExistence type="predicted"/>
<dbReference type="InterPro" id="IPR021401">
    <property type="entry name" value="DUF3040"/>
</dbReference>
<feature type="transmembrane region" description="Helical" evidence="2">
    <location>
        <begin position="65"/>
        <end position="86"/>
    </location>
</feature>
<comment type="caution">
    <text evidence="3">The sequence shown here is derived from an EMBL/GenBank/DDBJ whole genome shotgun (WGS) entry which is preliminary data.</text>
</comment>
<name>A0A255HE78_9ACTN</name>
<dbReference type="RefSeq" id="WP_094362646.1">
    <property type="nucleotide sequence ID" value="NZ_NMVQ01000002.1"/>
</dbReference>
<keyword evidence="2" id="KW-0472">Membrane</keyword>
<keyword evidence="4" id="KW-1185">Reference proteome</keyword>
<dbReference type="EMBL" id="NMVQ01000002">
    <property type="protein sequence ID" value="OYO24654.1"/>
    <property type="molecule type" value="Genomic_DNA"/>
</dbReference>
<feature type="transmembrane region" description="Helical" evidence="2">
    <location>
        <begin position="43"/>
        <end position="59"/>
    </location>
</feature>
<gene>
    <name evidence="3" type="ORF">CGZ93_02845</name>
</gene>
<dbReference type="Proteomes" id="UP000216311">
    <property type="component" value="Unassembled WGS sequence"/>
</dbReference>
<protein>
    <recommendedName>
        <fullName evidence="5">DUF3040 domain-containing protein</fullName>
    </recommendedName>
</protein>
<accession>A0A255HE78</accession>
<evidence type="ECO:0000256" key="1">
    <source>
        <dbReference type="SAM" id="MobiDB-lite"/>
    </source>
</evidence>
<dbReference type="Pfam" id="PF11239">
    <property type="entry name" value="DUF3040"/>
    <property type="match status" value="1"/>
</dbReference>
<dbReference type="OrthoDB" id="5244024at2"/>
<evidence type="ECO:0008006" key="5">
    <source>
        <dbReference type="Google" id="ProtNLM"/>
    </source>
</evidence>
<sequence length="124" mass="13921">MALSEEEKKLLEQMEAALAAEDPKLAHTLRGTRTPRTLRRKRAAFAGVVFVAGCVLLVAGMRSHWLVSVLGFVIMLTATVTAVTAYRRKEAPARPAGSDKQQTFDSTFMDKMEERWRRRQDDGL</sequence>
<evidence type="ECO:0000256" key="2">
    <source>
        <dbReference type="SAM" id="Phobius"/>
    </source>
</evidence>
<dbReference type="AlphaFoldDB" id="A0A255HE78"/>
<organism evidence="3 4">
    <name type="scientific">Enemella dayhoffiae</name>
    <dbReference type="NCBI Taxonomy" id="2016507"/>
    <lineage>
        <taxon>Bacteria</taxon>
        <taxon>Bacillati</taxon>
        <taxon>Actinomycetota</taxon>
        <taxon>Actinomycetes</taxon>
        <taxon>Propionibacteriales</taxon>
        <taxon>Propionibacteriaceae</taxon>
        <taxon>Enemella</taxon>
    </lineage>
</organism>
<reference evidence="3 4" key="1">
    <citation type="submission" date="2017-07" db="EMBL/GenBank/DDBJ databases">
        <title>Draft whole genome sequences of clinical Proprionibacteriaceae strains.</title>
        <authorList>
            <person name="Bernier A.-M."/>
            <person name="Bernard K."/>
            <person name="Domingo M.-C."/>
        </authorList>
    </citation>
    <scope>NUCLEOTIDE SEQUENCE [LARGE SCALE GENOMIC DNA]</scope>
    <source>
        <strain evidence="3 4">NML 130396</strain>
    </source>
</reference>
<evidence type="ECO:0000313" key="3">
    <source>
        <dbReference type="EMBL" id="OYO24654.1"/>
    </source>
</evidence>
<keyword evidence="2" id="KW-1133">Transmembrane helix</keyword>
<evidence type="ECO:0000313" key="4">
    <source>
        <dbReference type="Proteomes" id="UP000216311"/>
    </source>
</evidence>
<feature type="region of interest" description="Disordered" evidence="1">
    <location>
        <begin position="89"/>
        <end position="108"/>
    </location>
</feature>
<keyword evidence="2" id="KW-0812">Transmembrane</keyword>